<protein>
    <submittedName>
        <fullName evidence="17">Uncharacterized protein</fullName>
    </submittedName>
</protein>
<feature type="compositionally biased region" description="Polar residues" evidence="12">
    <location>
        <begin position="1"/>
        <end position="22"/>
    </location>
</feature>
<dbReference type="SUPFAM" id="SSF52540">
    <property type="entry name" value="P-loop containing nucleoside triphosphate hydrolases"/>
    <property type="match status" value="2"/>
</dbReference>
<feature type="region of interest" description="Disordered" evidence="12">
    <location>
        <begin position="1"/>
        <end position="49"/>
    </location>
</feature>
<dbReference type="GO" id="GO:0005743">
    <property type="term" value="C:mitochondrial inner membrane"/>
    <property type="evidence" value="ECO:0007669"/>
    <property type="project" value="TreeGrafter"/>
</dbReference>
<keyword evidence="4 13" id="KW-0812">Transmembrane</keyword>
<evidence type="ECO:0000259" key="14">
    <source>
        <dbReference type="PROSITE" id="PS50893"/>
    </source>
</evidence>
<feature type="domain" description="ABC transporter" evidence="14">
    <location>
        <begin position="919"/>
        <end position="1157"/>
    </location>
</feature>
<feature type="compositionally biased region" description="Basic and acidic residues" evidence="12">
    <location>
        <begin position="23"/>
        <end position="49"/>
    </location>
</feature>
<gene>
    <name evidence="17" type="ORF">GPM918_LOCUS10149</name>
    <name evidence="16" type="ORF">OVA965_LOCUS8432</name>
    <name evidence="19" type="ORF">SRO942_LOCUS10150</name>
    <name evidence="18" type="ORF">TMI583_LOCUS8428</name>
</gene>
<dbReference type="PROSITE" id="PS00211">
    <property type="entry name" value="ABC_TRANSPORTER_1"/>
    <property type="match status" value="1"/>
</dbReference>
<dbReference type="SMART" id="SM00382">
    <property type="entry name" value="AAA"/>
    <property type="match status" value="2"/>
</dbReference>
<evidence type="ECO:0000256" key="3">
    <source>
        <dbReference type="ARBA" id="ARBA00022448"/>
    </source>
</evidence>
<dbReference type="Proteomes" id="UP000677228">
    <property type="component" value="Unassembled WGS sequence"/>
</dbReference>
<dbReference type="SUPFAM" id="SSF90123">
    <property type="entry name" value="ABC transporter transmembrane region"/>
    <property type="match status" value="2"/>
</dbReference>
<dbReference type="GO" id="GO:0005524">
    <property type="term" value="F:ATP binding"/>
    <property type="evidence" value="ECO:0007669"/>
    <property type="project" value="UniProtKB-KW"/>
</dbReference>
<dbReference type="InterPro" id="IPR017871">
    <property type="entry name" value="ABC_transporter-like_CS"/>
</dbReference>
<feature type="transmembrane region" description="Helical" evidence="13">
    <location>
        <begin position="821"/>
        <end position="846"/>
    </location>
</feature>
<evidence type="ECO:0000256" key="7">
    <source>
        <dbReference type="ARBA" id="ARBA00022840"/>
    </source>
</evidence>
<evidence type="ECO:0000256" key="5">
    <source>
        <dbReference type="ARBA" id="ARBA00022737"/>
    </source>
</evidence>
<name>A0A814BNW6_9BILA</name>
<dbReference type="PANTHER" id="PTHR43394">
    <property type="entry name" value="ATP-DEPENDENT PERMEASE MDL1, MITOCHONDRIAL"/>
    <property type="match status" value="1"/>
</dbReference>
<evidence type="ECO:0000313" key="19">
    <source>
        <dbReference type="EMBL" id="CAF3708424.1"/>
    </source>
</evidence>
<keyword evidence="5" id="KW-0677">Repeat</keyword>
<keyword evidence="8" id="KW-1278">Translocase</keyword>
<keyword evidence="7" id="KW-0067">ATP-binding</keyword>
<sequence length="1160" mass="128426">MKRSNSYTMNQISNGTSSQTPPKSEEKILKGLFKKPKDEDDNEKLSPNEKKQAPTVSFLSLFRYATRIDVFYYILATIAGLASGAAFPLLLLIFGNLTDTFTNPNYNFGNLTDTLGMGGETDICKLNQTIFNYWTTKFCVGTGINLTASNFLSEYSKCDFPGVGSDFTDKIREQSLYLVIIGAASIVVVYFQVAFFSIAGERQTRRIREELFRSVLNKQIAYFDMHKTGELNTRLSDDINKIHDGISDKLGSALQFTSAFITGVILAFIKVTAVFSLGQAAPHFQSHAQARGAAFTVWEIIDTPSAISSNSEEGFKGTDLVGDVLFDNVDFTYPSRADVPVLNKLSFSAQRGQTIALVGSSGCGKSTCIQLLQRFYDPIAGSVQIDGRPVNEYNLRWLRQHIGVVSQEPILFATTISENIKYGRDSATEKEIMEAAKKANAHDFIMLLPNDNESETIVQDALDRASSGRTTIVVAHRLSTIRNADKIIVISEGQVVEEGDHATLMKSQSTYYALVEAQNLRSKTADDDQDDDDLLERRDTVHSNRALSITDSKFATVSIMDDKKIDDSLDKKQAKRSSWTIMLTMLKMNRPELCFIIWGCVACLCNGGIQPAFGVILAKIIAVFQECDLKVQEKNVTLYVIMFIIFAFLMLITMFLQSFLFACSGEALTQRLRAKTFQSMLRQEVAWFDLTDNNTGALCTRLSTEASDVQGATGIRIGTILQNIANLGVGIILAFIYGWALTLVVLAFVPFMIIAGFLQTYLLTGFATKSKKVLEDAGKIAVESIQNIRTVAQLTKEQRFGDDYCRLLDIPFKNSIKRAHIFAILFSTTNSIMFFAQAALFSFGAYMVEKGKMEFEDVMLVLNCILFGAMAVGQTASMTPDYGKAVASAEKILQIFERTPEIDNSSTTGEKIDNFRGEILFDSVSFHYPNRPEVTVLEHLTLKIKPGQQVALVGSSGCGKSTSIQLLERFYDPSEGGVHIDSKDIRNLNLQWYRSQIGIVSQEPVLFDLSIAENIAYGDNSRTVNMEEIIEAAKNANIDTFISSLPKGYNTNIGTKGTQLSGGQKQRIAIARALIRNPAILLLDEATSALDTESEKVVQDALDRAQQNRTSLTIAHRLSTIQNADLICVLKHGKIVESGTHDELVNKKGLYYKLAQSKLK</sequence>
<dbReference type="GO" id="GO:0090374">
    <property type="term" value="P:oligopeptide export from mitochondrion"/>
    <property type="evidence" value="ECO:0007669"/>
    <property type="project" value="TreeGrafter"/>
</dbReference>
<evidence type="ECO:0000256" key="13">
    <source>
        <dbReference type="SAM" id="Phobius"/>
    </source>
</evidence>
<comment type="subcellular location">
    <subcellularLocation>
        <location evidence="1">Membrane</location>
        <topology evidence="1">Multi-pass membrane protein</topology>
    </subcellularLocation>
</comment>
<dbReference type="GO" id="GO:0015421">
    <property type="term" value="F:ABC-type oligopeptide transporter activity"/>
    <property type="evidence" value="ECO:0007669"/>
    <property type="project" value="TreeGrafter"/>
</dbReference>
<evidence type="ECO:0000256" key="6">
    <source>
        <dbReference type="ARBA" id="ARBA00022741"/>
    </source>
</evidence>
<evidence type="ECO:0000256" key="10">
    <source>
        <dbReference type="ARBA" id="ARBA00023136"/>
    </source>
</evidence>
<evidence type="ECO:0000256" key="2">
    <source>
        <dbReference type="ARBA" id="ARBA00007577"/>
    </source>
</evidence>
<dbReference type="InterPro" id="IPR036640">
    <property type="entry name" value="ABC1_TM_sf"/>
</dbReference>
<evidence type="ECO:0000256" key="8">
    <source>
        <dbReference type="ARBA" id="ARBA00022967"/>
    </source>
</evidence>
<evidence type="ECO:0000256" key="4">
    <source>
        <dbReference type="ARBA" id="ARBA00022692"/>
    </source>
</evidence>
<feature type="domain" description="ABC transmembrane type-1" evidence="15">
    <location>
        <begin position="74"/>
        <end position="269"/>
    </location>
</feature>
<dbReference type="FunFam" id="3.40.50.300:FF:000479">
    <property type="entry name" value="Multidrug resistance protein 1A"/>
    <property type="match status" value="1"/>
</dbReference>
<evidence type="ECO:0000256" key="11">
    <source>
        <dbReference type="ARBA" id="ARBA00023180"/>
    </source>
</evidence>
<dbReference type="InterPro" id="IPR003593">
    <property type="entry name" value="AAA+_ATPase"/>
</dbReference>
<keyword evidence="6" id="KW-0547">Nucleotide-binding</keyword>
<evidence type="ECO:0000313" key="16">
    <source>
        <dbReference type="EMBL" id="CAF0877178.1"/>
    </source>
</evidence>
<feature type="transmembrane region" description="Helical" evidence="13">
    <location>
        <begin position="636"/>
        <end position="663"/>
    </location>
</feature>
<dbReference type="PANTHER" id="PTHR43394:SF18">
    <property type="entry name" value="ABC TRANSPORTER B FAMILY MEMBER 11-LIKE"/>
    <property type="match status" value="1"/>
</dbReference>
<dbReference type="EMBL" id="CAJOBC010001969">
    <property type="protein sequence ID" value="CAF3708424.1"/>
    <property type="molecule type" value="Genomic_DNA"/>
</dbReference>
<keyword evidence="3" id="KW-0813">Transport</keyword>
<keyword evidence="20" id="KW-1185">Reference proteome</keyword>
<dbReference type="OrthoDB" id="6500128at2759"/>
<keyword evidence="11" id="KW-0325">Glycoprotein</keyword>
<dbReference type="InterPro" id="IPR011527">
    <property type="entry name" value="ABC1_TM_dom"/>
</dbReference>
<feature type="transmembrane region" description="Helical" evidence="13">
    <location>
        <begin position="70"/>
        <end position="94"/>
    </location>
</feature>
<dbReference type="Proteomes" id="UP000681722">
    <property type="component" value="Unassembled WGS sequence"/>
</dbReference>
<dbReference type="Proteomes" id="UP000682733">
    <property type="component" value="Unassembled WGS sequence"/>
</dbReference>
<comment type="similarity">
    <text evidence="2">Belongs to the ABC transporter superfamily. ABCB family. Multidrug resistance exporter (TC 3.A.1.201) subfamily.</text>
</comment>
<proteinExistence type="inferred from homology"/>
<dbReference type="FunFam" id="1.20.1560.10:FF:000046">
    <property type="entry name" value="ATP-binding cassette subfamily B member 11"/>
    <property type="match status" value="1"/>
</dbReference>
<comment type="caution">
    <text evidence="17">The sequence shown here is derived from an EMBL/GenBank/DDBJ whole genome shotgun (WGS) entry which is preliminary data.</text>
</comment>
<dbReference type="CDD" id="cd03249">
    <property type="entry name" value="ABC_MTABC3_MDL1_MDL2"/>
    <property type="match status" value="1"/>
</dbReference>
<feature type="domain" description="ABC transmembrane type-1" evidence="15">
    <location>
        <begin position="597"/>
        <end position="884"/>
    </location>
</feature>
<evidence type="ECO:0000313" key="17">
    <source>
        <dbReference type="EMBL" id="CAF0930395.1"/>
    </source>
</evidence>
<feature type="transmembrane region" description="Helical" evidence="13">
    <location>
        <begin position="176"/>
        <end position="198"/>
    </location>
</feature>
<dbReference type="AlphaFoldDB" id="A0A814BNW6"/>
<dbReference type="CDD" id="cd18578">
    <property type="entry name" value="ABC_6TM_Pgp_ABCB1_D2_like"/>
    <property type="match status" value="1"/>
</dbReference>
<dbReference type="EMBL" id="CAJNOQ010001969">
    <property type="protein sequence ID" value="CAF0930395.1"/>
    <property type="molecule type" value="Genomic_DNA"/>
</dbReference>
<evidence type="ECO:0000259" key="15">
    <source>
        <dbReference type="PROSITE" id="PS50929"/>
    </source>
</evidence>
<dbReference type="Gene3D" id="3.40.50.300">
    <property type="entry name" value="P-loop containing nucleotide triphosphate hydrolases"/>
    <property type="match status" value="3"/>
</dbReference>
<dbReference type="InterPro" id="IPR003439">
    <property type="entry name" value="ABC_transporter-like_ATP-bd"/>
</dbReference>
<evidence type="ECO:0000313" key="18">
    <source>
        <dbReference type="EMBL" id="CAF3661440.1"/>
    </source>
</evidence>
<accession>A0A814BNW6</accession>
<dbReference type="GO" id="GO:0016887">
    <property type="term" value="F:ATP hydrolysis activity"/>
    <property type="evidence" value="ECO:0007669"/>
    <property type="project" value="InterPro"/>
</dbReference>
<dbReference type="Gene3D" id="1.20.1560.10">
    <property type="entry name" value="ABC transporter type 1, transmembrane domain"/>
    <property type="match status" value="2"/>
</dbReference>
<dbReference type="Proteomes" id="UP000663829">
    <property type="component" value="Unassembled WGS sequence"/>
</dbReference>
<dbReference type="EMBL" id="CAJOBA010002842">
    <property type="protein sequence ID" value="CAF3661440.1"/>
    <property type="molecule type" value="Genomic_DNA"/>
</dbReference>
<dbReference type="EMBL" id="CAJNOK010002841">
    <property type="protein sequence ID" value="CAF0877178.1"/>
    <property type="molecule type" value="Genomic_DNA"/>
</dbReference>
<keyword evidence="10 13" id="KW-0472">Membrane</keyword>
<dbReference type="PROSITE" id="PS50929">
    <property type="entry name" value="ABC_TM1F"/>
    <property type="match status" value="2"/>
</dbReference>
<dbReference type="InterPro" id="IPR039421">
    <property type="entry name" value="Type_1_exporter"/>
</dbReference>
<feature type="transmembrane region" description="Helical" evidence="13">
    <location>
        <begin position="743"/>
        <end position="763"/>
    </location>
</feature>
<reference evidence="17" key="1">
    <citation type="submission" date="2021-02" db="EMBL/GenBank/DDBJ databases">
        <authorList>
            <person name="Nowell W R."/>
        </authorList>
    </citation>
    <scope>NUCLEOTIDE SEQUENCE</scope>
</reference>
<dbReference type="Pfam" id="PF00664">
    <property type="entry name" value="ABC_membrane"/>
    <property type="match status" value="2"/>
</dbReference>
<evidence type="ECO:0000256" key="1">
    <source>
        <dbReference type="ARBA" id="ARBA00004141"/>
    </source>
</evidence>
<feature type="domain" description="ABC transporter" evidence="14">
    <location>
        <begin position="324"/>
        <end position="517"/>
    </location>
</feature>
<feature type="transmembrane region" description="Helical" evidence="13">
    <location>
        <begin position="595"/>
        <end position="624"/>
    </location>
</feature>
<dbReference type="Pfam" id="PF00005">
    <property type="entry name" value="ABC_tran"/>
    <property type="match status" value="2"/>
</dbReference>
<dbReference type="PROSITE" id="PS50893">
    <property type="entry name" value="ABC_TRANSPORTER_2"/>
    <property type="match status" value="2"/>
</dbReference>
<keyword evidence="9 13" id="KW-1133">Transmembrane helix</keyword>
<organism evidence="17 20">
    <name type="scientific">Didymodactylos carnosus</name>
    <dbReference type="NCBI Taxonomy" id="1234261"/>
    <lineage>
        <taxon>Eukaryota</taxon>
        <taxon>Metazoa</taxon>
        <taxon>Spiralia</taxon>
        <taxon>Gnathifera</taxon>
        <taxon>Rotifera</taxon>
        <taxon>Eurotatoria</taxon>
        <taxon>Bdelloidea</taxon>
        <taxon>Philodinida</taxon>
        <taxon>Philodinidae</taxon>
        <taxon>Didymodactylos</taxon>
    </lineage>
</organism>
<evidence type="ECO:0000313" key="20">
    <source>
        <dbReference type="Proteomes" id="UP000663829"/>
    </source>
</evidence>
<evidence type="ECO:0000256" key="9">
    <source>
        <dbReference type="ARBA" id="ARBA00022989"/>
    </source>
</evidence>
<dbReference type="InterPro" id="IPR027417">
    <property type="entry name" value="P-loop_NTPase"/>
</dbReference>
<evidence type="ECO:0000256" key="12">
    <source>
        <dbReference type="SAM" id="MobiDB-lite"/>
    </source>
</evidence>